<feature type="compositionally biased region" description="Polar residues" evidence="1">
    <location>
        <begin position="123"/>
        <end position="151"/>
    </location>
</feature>
<dbReference type="GO" id="GO:0036503">
    <property type="term" value="P:ERAD pathway"/>
    <property type="evidence" value="ECO:0007669"/>
    <property type="project" value="TreeGrafter"/>
</dbReference>
<accession>A0AA35QRJ1</accession>
<organism evidence="2 3">
    <name type="scientific">Geodia barretti</name>
    <name type="common">Barrett's horny sponge</name>
    <dbReference type="NCBI Taxonomy" id="519541"/>
    <lineage>
        <taxon>Eukaryota</taxon>
        <taxon>Metazoa</taxon>
        <taxon>Porifera</taxon>
        <taxon>Demospongiae</taxon>
        <taxon>Heteroscleromorpha</taxon>
        <taxon>Tetractinellida</taxon>
        <taxon>Astrophorina</taxon>
        <taxon>Geodiidae</taxon>
        <taxon>Geodia</taxon>
    </lineage>
</organism>
<dbReference type="InterPro" id="IPR036249">
    <property type="entry name" value="Thioredoxin-like_sf"/>
</dbReference>
<dbReference type="PANTHER" id="PTHR46424">
    <property type="entry name" value="UBX DOMAIN-CONTAINING PROTEIN 4"/>
    <property type="match status" value="1"/>
</dbReference>
<feature type="compositionally biased region" description="Basic and acidic residues" evidence="1">
    <location>
        <begin position="238"/>
        <end position="260"/>
    </location>
</feature>
<protein>
    <submittedName>
        <fullName evidence="2">UBX domain-containing protein 4</fullName>
    </submittedName>
</protein>
<dbReference type="EMBL" id="CASHTH010000007">
    <property type="protein sequence ID" value="CAI7988756.1"/>
    <property type="molecule type" value="Genomic_DNA"/>
</dbReference>
<sequence>MEWFSGGVPAAIAASRVNKTLFIVYVYDDSPASSTTTEAWNSSLVRGTMSSNQAVAIKIAKGSLEHQQFSQVYPVFIFPSVFCIGLTGKALAIMNGKQTADELKEKLTEAFQKLNEELEPVASPQTAPTQSETPPTQSEAPPTQPEGSGASQPPPPIPPRPSQELSQSPPPLPPRPSSVEGKDSATGGAEAEEGEKLVPPSGGHEGAEGRGQSAAAAWQGSREEKLERAQQTIRQRRREKEEAEIEKEKMAELKRREEGRGLGASRRNPSKTSADRAGSARERKPRRRRKRQERLFEPN</sequence>
<gene>
    <name evidence="2" type="ORF">GBAR_LOCUS48</name>
</gene>
<dbReference type="Proteomes" id="UP001174909">
    <property type="component" value="Unassembled WGS sequence"/>
</dbReference>
<dbReference type="Gene3D" id="3.40.30.10">
    <property type="entry name" value="Glutaredoxin"/>
    <property type="match status" value="1"/>
</dbReference>
<proteinExistence type="predicted"/>
<comment type="caution">
    <text evidence="2">The sequence shown here is derived from an EMBL/GenBank/DDBJ whole genome shotgun (WGS) entry which is preliminary data.</text>
</comment>
<feature type="region of interest" description="Disordered" evidence="1">
    <location>
        <begin position="118"/>
        <end position="299"/>
    </location>
</feature>
<feature type="compositionally biased region" description="Basic residues" evidence="1">
    <location>
        <begin position="283"/>
        <end position="292"/>
    </location>
</feature>
<reference evidence="2" key="1">
    <citation type="submission" date="2023-03" db="EMBL/GenBank/DDBJ databases">
        <authorList>
            <person name="Steffen K."/>
            <person name="Cardenas P."/>
        </authorList>
    </citation>
    <scope>NUCLEOTIDE SEQUENCE</scope>
</reference>
<dbReference type="GO" id="GO:0005783">
    <property type="term" value="C:endoplasmic reticulum"/>
    <property type="evidence" value="ECO:0007669"/>
    <property type="project" value="TreeGrafter"/>
</dbReference>
<name>A0AA35QRJ1_GEOBA</name>
<dbReference type="Pfam" id="PF23187">
    <property type="entry name" value="UBX7_N"/>
    <property type="match status" value="1"/>
</dbReference>
<feature type="compositionally biased region" description="Pro residues" evidence="1">
    <location>
        <begin position="152"/>
        <end position="161"/>
    </location>
</feature>
<dbReference type="AlphaFoldDB" id="A0AA35QRJ1"/>
<dbReference type="PANTHER" id="PTHR46424:SF1">
    <property type="entry name" value="UBX DOMAIN-CONTAINING PROTEIN 4"/>
    <property type="match status" value="1"/>
</dbReference>
<evidence type="ECO:0000313" key="3">
    <source>
        <dbReference type="Proteomes" id="UP001174909"/>
    </source>
</evidence>
<evidence type="ECO:0000256" key="1">
    <source>
        <dbReference type="SAM" id="MobiDB-lite"/>
    </source>
</evidence>
<dbReference type="SUPFAM" id="SSF52833">
    <property type="entry name" value="Thioredoxin-like"/>
    <property type="match status" value="1"/>
</dbReference>
<keyword evidence="3" id="KW-1185">Reference proteome</keyword>
<evidence type="ECO:0000313" key="2">
    <source>
        <dbReference type="EMBL" id="CAI7988756.1"/>
    </source>
</evidence>